<gene>
    <name evidence="1" type="ORF">CVT25_009615</name>
</gene>
<keyword evidence="2" id="KW-1185">Reference proteome</keyword>
<reference evidence="1 2" key="1">
    <citation type="journal article" date="2018" name="Evol. Lett.">
        <title>Horizontal gene cluster transfer increased hallucinogenic mushroom diversity.</title>
        <authorList>
            <person name="Reynolds H.T."/>
            <person name="Vijayakumar V."/>
            <person name="Gluck-Thaler E."/>
            <person name="Korotkin H.B."/>
            <person name="Matheny P.B."/>
            <person name="Slot J.C."/>
        </authorList>
    </citation>
    <scope>NUCLEOTIDE SEQUENCE [LARGE SCALE GENOMIC DNA]</scope>
    <source>
        <strain evidence="1 2">2631</strain>
    </source>
</reference>
<organism evidence="1 2">
    <name type="scientific">Psilocybe cyanescens</name>
    <dbReference type="NCBI Taxonomy" id="93625"/>
    <lineage>
        <taxon>Eukaryota</taxon>
        <taxon>Fungi</taxon>
        <taxon>Dikarya</taxon>
        <taxon>Basidiomycota</taxon>
        <taxon>Agaricomycotina</taxon>
        <taxon>Agaricomycetes</taxon>
        <taxon>Agaricomycetidae</taxon>
        <taxon>Agaricales</taxon>
        <taxon>Agaricineae</taxon>
        <taxon>Strophariaceae</taxon>
        <taxon>Psilocybe</taxon>
    </lineage>
</organism>
<comment type="caution">
    <text evidence="1">The sequence shown here is derived from an EMBL/GenBank/DDBJ whole genome shotgun (WGS) entry which is preliminary data.</text>
</comment>
<protein>
    <submittedName>
        <fullName evidence="1">Uncharacterized protein</fullName>
    </submittedName>
</protein>
<dbReference type="OrthoDB" id="2535105at2759"/>
<dbReference type="STRING" id="93625.A0A409XGU7"/>
<evidence type="ECO:0000313" key="1">
    <source>
        <dbReference type="EMBL" id="PPQ89975.1"/>
    </source>
</evidence>
<dbReference type="AlphaFoldDB" id="A0A409XGU7"/>
<dbReference type="InParanoid" id="A0A409XGU7"/>
<evidence type="ECO:0000313" key="2">
    <source>
        <dbReference type="Proteomes" id="UP000283269"/>
    </source>
</evidence>
<accession>A0A409XGU7</accession>
<sequence>MKVDPGTYGAILLGALTASSLSGVFAVQCIVYFKCFSLDRKALKGFLSKDIPSRALEIIHTGLVWTAMWDSFIDNFGKVEYADVIPCFGWADVEVMTHTAIQSGYVSVATETIPGRARLRYHTDAFDDRYPHTLYLGDWFTNQLYERQAVLLRILSQLIQLIAVVLQQSHLFYAYVFCTAQDNDCLLKWVILDNSLIFLGLHFVVGKHFSSTSSKSHSPRTLSRLNARYDLRRAHSSALDIMHHNLPHITVTDTFPGYLISSCWKSHKSDLNAKLDKVPNSVSLK</sequence>
<proteinExistence type="predicted"/>
<dbReference type="Proteomes" id="UP000283269">
    <property type="component" value="Unassembled WGS sequence"/>
</dbReference>
<dbReference type="EMBL" id="NHYD01001756">
    <property type="protein sequence ID" value="PPQ89975.1"/>
    <property type="molecule type" value="Genomic_DNA"/>
</dbReference>
<name>A0A409XGU7_PSICY</name>